<dbReference type="Proteomes" id="UP000481517">
    <property type="component" value="Unassembled WGS sequence"/>
</dbReference>
<evidence type="ECO:0000256" key="3">
    <source>
        <dbReference type="ARBA" id="ARBA00023125"/>
    </source>
</evidence>
<dbReference type="PROSITE" id="PS50931">
    <property type="entry name" value="HTH_LYSR"/>
    <property type="match status" value="1"/>
</dbReference>
<dbReference type="GO" id="GO:0043565">
    <property type="term" value="F:sequence-specific DNA binding"/>
    <property type="evidence" value="ECO:0007669"/>
    <property type="project" value="TreeGrafter"/>
</dbReference>
<dbReference type="GO" id="GO:0003700">
    <property type="term" value="F:DNA-binding transcription factor activity"/>
    <property type="evidence" value="ECO:0007669"/>
    <property type="project" value="InterPro"/>
</dbReference>
<sequence length="308" mass="34740">MTVPFRAIHYFTEVAKSGSFSKAADKLFVTQSAVSHQVKLLEDYLAHPLFIRRGRSLQLTAVGRSFLDKIQAPIETIQLASSSIKSGTDGRLRLALFGSLAVKWIIPAIDEFRQRFPNIELSLQILTNDGDFDTRTADCFITTRPPRTGFIRCHLYDETLKPYCAPSLWQEVRELEQPHDLAKYPLLSAASTFASGAPGHDWQEWFSALGMPSIPAGTKVHHFSHLLLAAEAAKYGQGIALLNEFMTTARERESELFELPFHRIRTDDSFYFIYPEAYQQNPSHEALRDWLSSLCSGRWLGITSSPLS</sequence>
<keyword evidence="4" id="KW-0804">Transcription</keyword>
<evidence type="ECO:0000256" key="2">
    <source>
        <dbReference type="ARBA" id="ARBA00023015"/>
    </source>
</evidence>
<organism evidence="6 7">
    <name type="scientific">Pseudidiomarina piscicola</name>
    <dbReference type="NCBI Taxonomy" id="2614830"/>
    <lineage>
        <taxon>Bacteria</taxon>
        <taxon>Pseudomonadati</taxon>
        <taxon>Pseudomonadota</taxon>
        <taxon>Gammaproteobacteria</taxon>
        <taxon>Alteromonadales</taxon>
        <taxon>Idiomarinaceae</taxon>
        <taxon>Pseudidiomarina</taxon>
    </lineage>
</organism>
<dbReference type="AlphaFoldDB" id="A0A6S6WLZ0"/>
<dbReference type="PRINTS" id="PR00039">
    <property type="entry name" value="HTHLYSR"/>
</dbReference>
<dbReference type="InterPro" id="IPR036388">
    <property type="entry name" value="WH-like_DNA-bd_sf"/>
</dbReference>
<evidence type="ECO:0000256" key="4">
    <source>
        <dbReference type="ARBA" id="ARBA00023163"/>
    </source>
</evidence>
<dbReference type="PANTHER" id="PTHR30537">
    <property type="entry name" value="HTH-TYPE TRANSCRIPTIONAL REGULATOR"/>
    <property type="match status" value="1"/>
</dbReference>
<dbReference type="Pfam" id="PF03466">
    <property type="entry name" value="LysR_substrate"/>
    <property type="match status" value="1"/>
</dbReference>
<protein>
    <submittedName>
        <fullName evidence="6">Glycine cleavage system transcriptional activator</fullName>
    </submittedName>
</protein>
<dbReference type="Gene3D" id="3.40.190.10">
    <property type="entry name" value="Periplasmic binding protein-like II"/>
    <property type="match status" value="2"/>
</dbReference>
<feature type="domain" description="HTH lysR-type" evidence="5">
    <location>
        <begin position="3"/>
        <end position="60"/>
    </location>
</feature>
<dbReference type="InterPro" id="IPR036390">
    <property type="entry name" value="WH_DNA-bd_sf"/>
</dbReference>
<reference evidence="6 7" key="1">
    <citation type="submission" date="2020-02" db="EMBL/GenBank/DDBJ databases">
        <authorList>
            <person name="Rodrigo-Torres L."/>
            <person name="Arahal R. D."/>
            <person name="Lucena T."/>
        </authorList>
    </citation>
    <scope>NUCLEOTIDE SEQUENCE [LARGE SCALE GENOMIC DNA]</scope>
    <source>
        <strain evidence="6 7">CECT 9734</strain>
    </source>
</reference>
<dbReference type="FunFam" id="1.10.10.10:FF:000001">
    <property type="entry name" value="LysR family transcriptional regulator"/>
    <property type="match status" value="1"/>
</dbReference>
<dbReference type="InterPro" id="IPR005119">
    <property type="entry name" value="LysR_subst-bd"/>
</dbReference>
<evidence type="ECO:0000313" key="7">
    <source>
        <dbReference type="Proteomes" id="UP000481517"/>
    </source>
</evidence>
<evidence type="ECO:0000256" key="1">
    <source>
        <dbReference type="ARBA" id="ARBA00009437"/>
    </source>
</evidence>
<dbReference type="Gene3D" id="1.10.10.10">
    <property type="entry name" value="Winged helix-like DNA-binding domain superfamily/Winged helix DNA-binding domain"/>
    <property type="match status" value="1"/>
</dbReference>
<dbReference type="SUPFAM" id="SSF46785">
    <property type="entry name" value="Winged helix' DNA-binding domain"/>
    <property type="match status" value="1"/>
</dbReference>
<dbReference type="InterPro" id="IPR058163">
    <property type="entry name" value="LysR-type_TF_proteobact-type"/>
</dbReference>
<accession>A0A6S6WLZ0</accession>
<proteinExistence type="inferred from homology"/>
<dbReference type="InterPro" id="IPR000847">
    <property type="entry name" value="LysR_HTH_N"/>
</dbReference>
<comment type="similarity">
    <text evidence="1">Belongs to the LysR transcriptional regulatory family.</text>
</comment>
<keyword evidence="3" id="KW-0238">DNA-binding</keyword>
<evidence type="ECO:0000259" key="5">
    <source>
        <dbReference type="PROSITE" id="PS50931"/>
    </source>
</evidence>
<name>A0A6S6WLZ0_9GAMM</name>
<dbReference type="SUPFAM" id="SSF53850">
    <property type="entry name" value="Periplasmic binding protein-like II"/>
    <property type="match status" value="1"/>
</dbReference>
<keyword evidence="7" id="KW-1185">Reference proteome</keyword>
<keyword evidence="2" id="KW-0805">Transcription regulation</keyword>
<dbReference type="PANTHER" id="PTHR30537:SF26">
    <property type="entry name" value="GLYCINE CLEAVAGE SYSTEM TRANSCRIPTIONAL ACTIVATOR"/>
    <property type="match status" value="1"/>
</dbReference>
<dbReference type="Pfam" id="PF00126">
    <property type="entry name" value="HTH_1"/>
    <property type="match status" value="1"/>
</dbReference>
<dbReference type="GO" id="GO:0006351">
    <property type="term" value="P:DNA-templated transcription"/>
    <property type="evidence" value="ECO:0007669"/>
    <property type="project" value="TreeGrafter"/>
</dbReference>
<evidence type="ECO:0000313" key="6">
    <source>
        <dbReference type="EMBL" id="CAB0150756.1"/>
    </source>
</evidence>
<gene>
    <name evidence="6" type="primary">gcvA_3</name>
    <name evidence="6" type="ORF">PSI9734_01197</name>
</gene>
<dbReference type="RefSeq" id="WP_173920204.1">
    <property type="nucleotide sequence ID" value="NZ_CADCXY010000002.1"/>
</dbReference>
<dbReference type="EMBL" id="CADCXY010000002">
    <property type="protein sequence ID" value="CAB0150756.1"/>
    <property type="molecule type" value="Genomic_DNA"/>
</dbReference>